<feature type="transmembrane region" description="Helical" evidence="2">
    <location>
        <begin position="149"/>
        <end position="168"/>
    </location>
</feature>
<dbReference type="STRING" id="762211.BSTEL_2123"/>
<gene>
    <name evidence="3" type="ORF">BSTEL_2123</name>
</gene>
<dbReference type="AlphaFoldDB" id="A0A087DCQ0"/>
<name>A0A087DCQ0_9BIFI</name>
<organism evidence="3 4">
    <name type="scientific">Bifidobacterium stellenboschense</name>
    <dbReference type="NCBI Taxonomy" id="762211"/>
    <lineage>
        <taxon>Bacteria</taxon>
        <taxon>Bacillati</taxon>
        <taxon>Actinomycetota</taxon>
        <taxon>Actinomycetes</taxon>
        <taxon>Bifidobacteriales</taxon>
        <taxon>Bifidobacteriaceae</taxon>
        <taxon>Bifidobacterium</taxon>
    </lineage>
</organism>
<protein>
    <submittedName>
        <fullName evidence="3">Uncharacterized protein</fullName>
    </submittedName>
</protein>
<feature type="transmembrane region" description="Helical" evidence="2">
    <location>
        <begin position="180"/>
        <end position="200"/>
    </location>
</feature>
<feature type="transmembrane region" description="Helical" evidence="2">
    <location>
        <begin position="212"/>
        <end position="235"/>
    </location>
</feature>
<evidence type="ECO:0000313" key="3">
    <source>
        <dbReference type="EMBL" id="KFI93300.1"/>
    </source>
</evidence>
<feature type="compositionally biased region" description="Basic and acidic residues" evidence="1">
    <location>
        <begin position="20"/>
        <end position="35"/>
    </location>
</feature>
<keyword evidence="2" id="KW-1133">Transmembrane helix</keyword>
<reference evidence="3 4" key="1">
    <citation type="submission" date="2014-03" db="EMBL/GenBank/DDBJ databases">
        <title>Genomics of Bifidobacteria.</title>
        <authorList>
            <person name="Ventura M."/>
            <person name="Milani C."/>
            <person name="Lugli G.A."/>
        </authorList>
    </citation>
    <scope>NUCLEOTIDE SEQUENCE [LARGE SCALE GENOMIC DNA]</scope>
    <source>
        <strain evidence="3 4">DSM 23968</strain>
    </source>
</reference>
<dbReference type="RefSeq" id="WP_034530221.1">
    <property type="nucleotide sequence ID" value="NZ_JGZP01000027.1"/>
</dbReference>
<dbReference type="OrthoDB" id="3238956at2"/>
<sequence>MVASNSQKKRKAARRNARSGRSDAPRTRERRERPRSGAPEPARNTGGRNGRPGFGMTVHGEFTVVITQLIAYALFFGIIYTLGVRTPGGIIGSGMLAMSAAMLLIVGWPFDGDESQAIFGRAVAAVTFVVSAIVVLPSEFYTDMTYLRWAAYLVIAAALVVAASFLWTNLQRGKGKDADYTRVGITAGLTALCDASWIFLPAMYSDMSKPEAASAVGWTVFVVLVALAVVLLRVSTKRWNALEKPGAYAWLGMGMVPVMWFGLAVFLASCATNWLL</sequence>
<dbReference type="EMBL" id="JGZP01000027">
    <property type="protein sequence ID" value="KFI93300.1"/>
    <property type="molecule type" value="Genomic_DNA"/>
</dbReference>
<keyword evidence="4" id="KW-1185">Reference proteome</keyword>
<keyword evidence="2" id="KW-0812">Transmembrane</keyword>
<proteinExistence type="predicted"/>
<feature type="transmembrane region" description="Helical" evidence="2">
    <location>
        <begin position="88"/>
        <end position="106"/>
    </location>
</feature>
<feature type="region of interest" description="Disordered" evidence="1">
    <location>
        <begin position="1"/>
        <end position="52"/>
    </location>
</feature>
<feature type="transmembrane region" description="Helical" evidence="2">
    <location>
        <begin position="118"/>
        <end position="137"/>
    </location>
</feature>
<dbReference type="Proteomes" id="UP000029004">
    <property type="component" value="Unassembled WGS sequence"/>
</dbReference>
<feature type="transmembrane region" description="Helical" evidence="2">
    <location>
        <begin position="62"/>
        <end position="82"/>
    </location>
</feature>
<evidence type="ECO:0000256" key="1">
    <source>
        <dbReference type="SAM" id="MobiDB-lite"/>
    </source>
</evidence>
<accession>A0A087DCQ0</accession>
<keyword evidence="2" id="KW-0472">Membrane</keyword>
<feature type="transmembrane region" description="Helical" evidence="2">
    <location>
        <begin position="247"/>
        <end position="275"/>
    </location>
</feature>
<comment type="caution">
    <text evidence="3">The sequence shown here is derived from an EMBL/GenBank/DDBJ whole genome shotgun (WGS) entry which is preliminary data.</text>
</comment>
<evidence type="ECO:0000313" key="4">
    <source>
        <dbReference type="Proteomes" id="UP000029004"/>
    </source>
</evidence>
<evidence type="ECO:0000256" key="2">
    <source>
        <dbReference type="SAM" id="Phobius"/>
    </source>
</evidence>
<feature type="compositionally biased region" description="Basic residues" evidence="1">
    <location>
        <begin position="7"/>
        <end position="18"/>
    </location>
</feature>